<sequence>MTAAGYTVQISTESPKEGKQCVCVALGARKGDGFGNLFQEIPPGPFLGKRVRFRGAVRYESGGEQGQAQLWLRVDGPDGPLFLDNMGRRPIRSSAWAFYDIVAKIPGNATNISVGMMLVGGGRAFLDATSLQLADVQEEPVEPPRALTDRGVQNLVAFAKLFGYVRHFHPSDAVEKADWNAYAMAGVKVAEGAKDPADLAQRLEAFFKPLAPTVRVFATGEKPAPVDMAAPPKAQIVTWDNLGFGGGTIPAGQNIYHSKRVFAAKAAGSPDPKSPFTADLGGGVSCQVPLALYAVDGSALPHTADPVTPKGVRAEPTGDDRTTRLADVVLDWNVYEHFYPYFDAVKVDWAPVLPEALKAAATDRDERAFLNTLRRMTAMAKDGHGFVGSAADDQFAMPPFAADWVEGKFIVTQVAPGTPKLLPGDEILEMDGTPVDNLWKGLEPLISGATDQWRRNRGKREMLVGPEGSSLEVKAKRGAGQPFTASVPRSVANQLKEKRPKAIEELKVGYWYVDLDGGRINMAEYQKSLRDLTSAQGIIFDMRGYPNEVAMDVLPRLAKEPITSALWNVPRVTKPDREGMEFVKSRWPLAQPTVPRFRGKIAFITDGRAISFAESVMGMVENYKLGEIVGEPTAGTNGNVNPFALPGGYTVVFTGMKVLKHDGTTHHGVGILPTIPVHRTIAGVAAGRDEALEKALAIVRGS</sequence>
<dbReference type="GO" id="GO:0008236">
    <property type="term" value="F:serine-type peptidase activity"/>
    <property type="evidence" value="ECO:0007669"/>
    <property type="project" value="InterPro"/>
</dbReference>
<gene>
    <name evidence="2" type="ORF">OP10G_4632</name>
</gene>
<dbReference type="EMBL" id="CP007139">
    <property type="protein sequence ID" value="AIE88000.1"/>
    <property type="molecule type" value="Genomic_DNA"/>
</dbReference>
<dbReference type="Gene3D" id="3.30.750.44">
    <property type="match status" value="1"/>
</dbReference>
<organism evidence="2 3">
    <name type="scientific">Fimbriimonas ginsengisoli Gsoil 348</name>
    <dbReference type="NCBI Taxonomy" id="661478"/>
    <lineage>
        <taxon>Bacteria</taxon>
        <taxon>Bacillati</taxon>
        <taxon>Armatimonadota</taxon>
        <taxon>Fimbriimonadia</taxon>
        <taxon>Fimbriimonadales</taxon>
        <taxon>Fimbriimonadaceae</taxon>
        <taxon>Fimbriimonas</taxon>
    </lineage>
</organism>
<dbReference type="AlphaFoldDB" id="A0A068NYC0"/>
<dbReference type="Pfam" id="PF03572">
    <property type="entry name" value="Peptidase_S41"/>
    <property type="match status" value="1"/>
</dbReference>
<dbReference type="GO" id="GO:0004175">
    <property type="term" value="F:endopeptidase activity"/>
    <property type="evidence" value="ECO:0007669"/>
    <property type="project" value="TreeGrafter"/>
</dbReference>
<dbReference type="PANTHER" id="PTHR32060">
    <property type="entry name" value="TAIL-SPECIFIC PROTEASE"/>
    <property type="match status" value="1"/>
</dbReference>
<name>A0A068NYC0_FIMGI</name>
<dbReference type="PANTHER" id="PTHR32060:SF30">
    <property type="entry name" value="CARBOXY-TERMINAL PROCESSING PROTEASE CTPA"/>
    <property type="match status" value="1"/>
</dbReference>
<proteinExistence type="predicted"/>
<dbReference type="KEGG" id="fgi:OP10G_4632"/>
<dbReference type="InterPro" id="IPR005151">
    <property type="entry name" value="Tail-specific_protease"/>
</dbReference>
<evidence type="ECO:0000313" key="2">
    <source>
        <dbReference type="EMBL" id="AIE88000.1"/>
    </source>
</evidence>
<dbReference type="SMART" id="SM00245">
    <property type="entry name" value="TSPc"/>
    <property type="match status" value="1"/>
</dbReference>
<dbReference type="Gene3D" id="3.90.226.10">
    <property type="entry name" value="2-enoyl-CoA Hydratase, Chain A, domain 1"/>
    <property type="match status" value="1"/>
</dbReference>
<dbReference type="GO" id="GO:0030288">
    <property type="term" value="C:outer membrane-bounded periplasmic space"/>
    <property type="evidence" value="ECO:0007669"/>
    <property type="project" value="TreeGrafter"/>
</dbReference>
<accession>A0A068NYC0</accession>
<reference evidence="2 3" key="1">
    <citation type="journal article" date="2014" name="PLoS ONE">
        <title>The first complete genome sequence of the class fimbriimonadia in the phylum armatimonadetes.</title>
        <authorList>
            <person name="Hu Z.Y."/>
            <person name="Wang Y.Z."/>
            <person name="Im W.T."/>
            <person name="Wang S.Y."/>
            <person name="Zhao G.P."/>
            <person name="Zheng H.J."/>
            <person name="Quan Z.X."/>
        </authorList>
    </citation>
    <scope>NUCLEOTIDE SEQUENCE [LARGE SCALE GENOMIC DNA]</scope>
    <source>
        <strain evidence="2">Gsoil 348</strain>
    </source>
</reference>
<dbReference type="InterPro" id="IPR029045">
    <property type="entry name" value="ClpP/crotonase-like_dom_sf"/>
</dbReference>
<feature type="domain" description="Tail specific protease" evidence="1">
    <location>
        <begin position="480"/>
        <end position="678"/>
    </location>
</feature>
<dbReference type="SUPFAM" id="SSF52096">
    <property type="entry name" value="ClpP/crotonase"/>
    <property type="match status" value="1"/>
</dbReference>
<keyword evidence="3" id="KW-1185">Reference proteome</keyword>
<protein>
    <submittedName>
        <fullName evidence="2">S41 family peptidase</fullName>
    </submittedName>
</protein>
<dbReference type="STRING" id="661478.OP10G_4632"/>
<dbReference type="eggNOG" id="COG0793">
    <property type="taxonomic scope" value="Bacteria"/>
</dbReference>
<dbReference type="GO" id="GO:0006508">
    <property type="term" value="P:proteolysis"/>
    <property type="evidence" value="ECO:0007669"/>
    <property type="project" value="InterPro"/>
</dbReference>
<dbReference type="GO" id="GO:0007165">
    <property type="term" value="P:signal transduction"/>
    <property type="evidence" value="ECO:0007669"/>
    <property type="project" value="TreeGrafter"/>
</dbReference>
<dbReference type="Proteomes" id="UP000027982">
    <property type="component" value="Chromosome"/>
</dbReference>
<evidence type="ECO:0000313" key="3">
    <source>
        <dbReference type="Proteomes" id="UP000027982"/>
    </source>
</evidence>
<evidence type="ECO:0000259" key="1">
    <source>
        <dbReference type="SMART" id="SM00245"/>
    </source>
</evidence>
<dbReference type="HOGENOM" id="CLU_022422_0_0_0"/>
<dbReference type="Gene3D" id="2.60.120.260">
    <property type="entry name" value="Galactose-binding domain-like"/>
    <property type="match status" value="1"/>
</dbReference>